<dbReference type="Proteomes" id="UP000218418">
    <property type="component" value="Plasmid plasmid1"/>
</dbReference>
<evidence type="ECO:0000259" key="9">
    <source>
        <dbReference type="Pfam" id="PF25994"/>
    </source>
</evidence>
<feature type="compositionally biased region" description="Polar residues" evidence="7">
    <location>
        <begin position="1"/>
        <end position="13"/>
    </location>
</feature>
<geneLocation type="plasmid" evidence="12">
    <name>Plasmid1 dna</name>
</geneLocation>
<dbReference type="OrthoDB" id="553569at2"/>
<keyword evidence="4 8" id="KW-1133">Transmembrane helix</keyword>
<keyword evidence="12" id="KW-1185">Reference proteome</keyword>
<dbReference type="PANTHER" id="PTHR30386">
    <property type="entry name" value="MEMBRANE FUSION SUBUNIT OF EMRAB-TOLC MULTIDRUG EFFLUX PUMP"/>
    <property type="match status" value="1"/>
</dbReference>
<keyword evidence="3 8" id="KW-0812">Transmembrane</keyword>
<keyword evidence="5 8" id="KW-0472">Membrane</keyword>
<comment type="similarity">
    <text evidence="2">Belongs to the membrane fusion protein (MFP) (TC 8.A.1) family.</text>
</comment>
<reference evidence="11 12" key="1">
    <citation type="submission" date="2017-06" db="EMBL/GenBank/DDBJ databases">
        <title>Genome sequencing of cyanobaciteial culture collection at National Institute for Environmental Studies (NIES).</title>
        <authorList>
            <person name="Hirose Y."/>
            <person name="Shimura Y."/>
            <person name="Fujisawa T."/>
            <person name="Nakamura Y."/>
            <person name="Kawachi M."/>
        </authorList>
    </citation>
    <scope>NUCLEOTIDE SEQUENCE [LARGE SCALE GENOMIC DNA]</scope>
    <source>
        <strain evidence="11 12">NIES-267</strain>
        <plasmid evidence="12">Plasmid1 dna</plasmid>
    </source>
</reference>
<dbReference type="InterPro" id="IPR058982">
    <property type="entry name" value="Beta-barrel_AprE"/>
</dbReference>
<name>A0A1Z4M2R6_9CYAN</name>
<dbReference type="Pfam" id="PF26002">
    <property type="entry name" value="Beta-barrel_AprE"/>
    <property type="match status" value="1"/>
</dbReference>
<evidence type="ECO:0000313" key="11">
    <source>
        <dbReference type="EMBL" id="BAY87756.1"/>
    </source>
</evidence>
<dbReference type="EMBL" id="AP018228">
    <property type="protein sequence ID" value="BAY87756.1"/>
    <property type="molecule type" value="Genomic_DNA"/>
</dbReference>
<dbReference type="PRINTS" id="PR01490">
    <property type="entry name" value="RTXTOXIND"/>
</dbReference>
<feature type="domain" description="AprE-like beta-barrel" evidence="10">
    <location>
        <begin position="394"/>
        <end position="484"/>
    </location>
</feature>
<evidence type="ECO:0000256" key="8">
    <source>
        <dbReference type="SAM" id="Phobius"/>
    </source>
</evidence>
<feature type="coiled-coil region" evidence="6">
    <location>
        <begin position="206"/>
        <end position="240"/>
    </location>
</feature>
<gene>
    <name evidence="11" type="ORF">NIES267_72800</name>
</gene>
<evidence type="ECO:0000256" key="5">
    <source>
        <dbReference type="ARBA" id="ARBA00023136"/>
    </source>
</evidence>
<accession>A0A1Z4M2R6</accession>
<feature type="domain" description="AprE-like long alpha-helical hairpin" evidence="9">
    <location>
        <begin position="194"/>
        <end position="332"/>
    </location>
</feature>
<protein>
    <submittedName>
        <fullName evidence="11">Uncharacterized protein</fullName>
    </submittedName>
</protein>
<dbReference type="InterPro" id="IPR050739">
    <property type="entry name" value="MFP"/>
</dbReference>
<organism evidence="11 12">
    <name type="scientific">Calothrix parasitica NIES-267</name>
    <dbReference type="NCBI Taxonomy" id="1973488"/>
    <lineage>
        <taxon>Bacteria</taxon>
        <taxon>Bacillati</taxon>
        <taxon>Cyanobacteriota</taxon>
        <taxon>Cyanophyceae</taxon>
        <taxon>Nostocales</taxon>
        <taxon>Calotrichaceae</taxon>
        <taxon>Calothrix</taxon>
    </lineage>
</organism>
<sequence length="508" mass="56154">MNKNQNNIQSADTNSNPLPPSSPPPNTAPRYVPKFDQSVILKQSSKWTNAILWVLMIATTGTVIWANFAKIEEAVSAQGKLEPTGTVKSVQVPVTGVVKDIFIKDGDSVKKGDKLLSLDPTTSKAQLDSLEKIRSSLQRENQFYNSQLRGNSAVDITSLPVKSEIVDLTKSRASLIEENKLYRAQLDGKTSSNLNQEQTERFNSNSTELNARVEAANMEIKQLERQLEQAKIRKDAQSDTLKMNQGILDNVKPLMEDGAISDIQYLKQQQEVRSAQSEIAQLTEETARLQSAIAQAKAQLQNTVASSRKEWVTAIADNKKRIAEIDTQLTKAIVENNKRIAEIDSQISQAKMTLKYQEIVAPSSGTVFDLKANTPGFVANATEPVLKIVPQDNLVASVHITNKDIGFVREGMTVDVRIDSFPFSEFGSLKGKLTWIGSDALPPDQVHPFYRFPATIKLDKQSMAVGGKSMQLQSGMSLNANIKIRDRTVMSIFTDTFTNSVEGLKNVR</sequence>
<dbReference type="Gene3D" id="1.10.287.470">
    <property type="entry name" value="Helix hairpin bin"/>
    <property type="match status" value="1"/>
</dbReference>
<feature type="compositionally biased region" description="Pro residues" evidence="7">
    <location>
        <begin position="17"/>
        <end position="27"/>
    </location>
</feature>
<dbReference type="Pfam" id="PF25994">
    <property type="entry name" value="HH_AprE"/>
    <property type="match status" value="1"/>
</dbReference>
<evidence type="ECO:0000256" key="1">
    <source>
        <dbReference type="ARBA" id="ARBA00004167"/>
    </source>
</evidence>
<feature type="region of interest" description="Disordered" evidence="7">
    <location>
        <begin position="1"/>
        <end position="31"/>
    </location>
</feature>
<dbReference type="Gene3D" id="2.40.30.170">
    <property type="match status" value="1"/>
</dbReference>
<evidence type="ECO:0000256" key="3">
    <source>
        <dbReference type="ARBA" id="ARBA00022692"/>
    </source>
</evidence>
<proteinExistence type="inferred from homology"/>
<evidence type="ECO:0000256" key="6">
    <source>
        <dbReference type="SAM" id="Coils"/>
    </source>
</evidence>
<evidence type="ECO:0000256" key="7">
    <source>
        <dbReference type="SAM" id="MobiDB-lite"/>
    </source>
</evidence>
<keyword evidence="6" id="KW-0175">Coiled coil</keyword>
<dbReference type="Gene3D" id="2.40.50.100">
    <property type="match status" value="1"/>
</dbReference>
<evidence type="ECO:0000313" key="12">
    <source>
        <dbReference type="Proteomes" id="UP000218418"/>
    </source>
</evidence>
<dbReference type="SUPFAM" id="SSF111369">
    <property type="entry name" value="HlyD-like secretion proteins"/>
    <property type="match status" value="2"/>
</dbReference>
<feature type="transmembrane region" description="Helical" evidence="8">
    <location>
        <begin position="50"/>
        <end position="68"/>
    </location>
</feature>
<comment type="subcellular location">
    <subcellularLocation>
        <location evidence="1">Membrane</location>
        <topology evidence="1">Single-pass membrane protein</topology>
    </subcellularLocation>
</comment>
<dbReference type="AlphaFoldDB" id="A0A1Z4M2R6"/>
<dbReference type="GO" id="GO:0016020">
    <property type="term" value="C:membrane"/>
    <property type="evidence" value="ECO:0007669"/>
    <property type="project" value="UniProtKB-SubCell"/>
</dbReference>
<evidence type="ECO:0000259" key="10">
    <source>
        <dbReference type="Pfam" id="PF26002"/>
    </source>
</evidence>
<feature type="coiled-coil region" evidence="6">
    <location>
        <begin position="265"/>
        <end position="299"/>
    </location>
</feature>
<evidence type="ECO:0000256" key="2">
    <source>
        <dbReference type="ARBA" id="ARBA00009477"/>
    </source>
</evidence>
<evidence type="ECO:0000256" key="4">
    <source>
        <dbReference type="ARBA" id="ARBA00022989"/>
    </source>
</evidence>
<keyword evidence="11" id="KW-0614">Plasmid</keyword>
<dbReference type="PANTHER" id="PTHR30386:SF26">
    <property type="entry name" value="TRANSPORT PROTEIN COMB"/>
    <property type="match status" value="1"/>
</dbReference>
<dbReference type="InterPro" id="IPR058781">
    <property type="entry name" value="HH_AprE-like"/>
</dbReference>